<name>A0A1J6WUH9_9BACI</name>
<dbReference type="PANTHER" id="PTHR34472">
    <property type="entry name" value="SULFUR CARRIER PROTEIN THIS"/>
    <property type="match status" value="1"/>
</dbReference>
<dbReference type="InterPro" id="IPR012675">
    <property type="entry name" value="Beta-grasp_dom_sf"/>
</dbReference>
<dbReference type="SUPFAM" id="SSF54285">
    <property type="entry name" value="MoaD/ThiS"/>
    <property type="match status" value="1"/>
</dbReference>
<dbReference type="InterPro" id="IPR016155">
    <property type="entry name" value="Mopterin_synth/thiamin_S_b"/>
</dbReference>
<evidence type="ECO:0000313" key="2">
    <source>
        <dbReference type="Proteomes" id="UP000182062"/>
    </source>
</evidence>
<dbReference type="AlphaFoldDB" id="A0A1J6WUH9"/>
<keyword evidence="2" id="KW-1185">Reference proteome</keyword>
<accession>A0A1J6WUH9</accession>
<proteinExistence type="predicted"/>
<dbReference type="Gene3D" id="3.10.20.30">
    <property type="match status" value="1"/>
</dbReference>
<dbReference type="EMBL" id="MINN01000074">
    <property type="protein sequence ID" value="OIU71883.1"/>
    <property type="molecule type" value="Genomic_DNA"/>
</dbReference>
<organism evidence="1 2">
    <name type="scientific">Rossellomorea aquimaris</name>
    <dbReference type="NCBI Taxonomy" id="189382"/>
    <lineage>
        <taxon>Bacteria</taxon>
        <taxon>Bacillati</taxon>
        <taxon>Bacillota</taxon>
        <taxon>Bacilli</taxon>
        <taxon>Bacillales</taxon>
        <taxon>Bacillaceae</taxon>
        <taxon>Rossellomorea</taxon>
    </lineage>
</organism>
<dbReference type="InterPro" id="IPR003749">
    <property type="entry name" value="ThiS/MoaD-like"/>
</dbReference>
<evidence type="ECO:0000313" key="1">
    <source>
        <dbReference type="EMBL" id="OIU71883.1"/>
    </source>
</evidence>
<sequence length="67" mass="7580">MRVKMNGHYVQLPAELSTIADLVKHFSLSDRILIVELNGEIKGKQQYDTTMIKEMDSIEFVHFVGGG</sequence>
<comment type="caution">
    <text evidence="1">The sequence shown here is derived from an EMBL/GenBank/DDBJ whole genome shotgun (WGS) entry which is preliminary data.</text>
</comment>
<dbReference type="OrthoDB" id="9798559at2"/>
<dbReference type="PANTHER" id="PTHR34472:SF1">
    <property type="entry name" value="SULFUR CARRIER PROTEIN THIS"/>
    <property type="match status" value="1"/>
</dbReference>
<reference evidence="1 2" key="1">
    <citation type="submission" date="2016-09" db="EMBL/GenBank/DDBJ databases">
        <title>Bacillus aquimaris SAMM genome sequence reveals colonization and biosurfactant production capacities.</title>
        <authorList>
            <person name="Waghmode S.R."/>
            <person name="Suryavanshi M.V."/>
        </authorList>
    </citation>
    <scope>NUCLEOTIDE SEQUENCE [LARGE SCALE GENOMIC DNA]</scope>
    <source>
        <strain evidence="1 2">SAMM</strain>
    </source>
</reference>
<dbReference type="RefSeq" id="WP_071617553.1">
    <property type="nucleotide sequence ID" value="NZ_MINN01000074.1"/>
</dbReference>
<dbReference type="InterPro" id="IPR010035">
    <property type="entry name" value="Thi_S"/>
</dbReference>
<gene>
    <name evidence="1" type="ORF">BHE18_04335</name>
</gene>
<dbReference type="Pfam" id="PF02597">
    <property type="entry name" value="ThiS"/>
    <property type="match status" value="1"/>
</dbReference>
<dbReference type="NCBIfam" id="TIGR01683">
    <property type="entry name" value="thiS"/>
    <property type="match status" value="1"/>
</dbReference>
<protein>
    <submittedName>
        <fullName evidence="1">Thiamine biosynthesis protein ThiS</fullName>
    </submittedName>
</protein>
<dbReference type="Proteomes" id="UP000182062">
    <property type="component" value="Unassembled WGS sequence"/>
</dbReference>
<dbReference type="CDD" id="cd00565">
    <property type="entry name" value="Ubl_ThiS"/>
    <property type="match status" value="1"/>
</dbReference>